<name>A0AAD5MUC6_PARTN</name>
<sequence length="54" mass="6253">MMDNDKRITPALYFVRDAAMSLCGEKALLFQLNLYPIEQKMELTVNRCVIDCIN</sequence>
<protein>
    <submittedName>
        <fullName evidence="1">Uncharacterized protein</fullName>
    </submittedName>
</protein>
<dbReference type="Proteomes" id="UP001196413">
    <property type="component" value="Unassembled WGS sequence"/>
</dbReference>
<dbReference type="AlphaFoldDB" id="A0AAD5MUC6"/>
<reference evidence="1" key="1">
    <citation type="submission" date="2021-06" db="EMBL/GenBank/DDBJ databases">
        <title>Parelaphostrongylus tenuis whole genome reference sequence.</title>
        <authorList>
            <person name="Garwood T.J."/>
            <person name="Larsen P.A."/>
            <person name="Fountain-Jones N.M."/>
            <person name="Garbe J.R."/>
            <person name="Macchietto M.G."/>
            <person name="Kania S.A."/>
            <person name="Gerhold R.W."/>
            <person name="Richards J.E."/>
            <person name="Wolf T.M."/>
        </authorList>
    </citation>
    <scope>NUCLEOTIDE SEQUENCE</scope>
    <source>
        <strain evidence="1">MNPRO001-30</strain>
        <tissue evidence="1">Meninges</tissue>
    </source>
</reference>
<accession>A0AAD5MUC6</accession>
<proteinExistence type="predicted"/>
<comment type="caution">
    <text evidence="1">The sequence shown here is derived from an EMBL/GenBank/DDBJ whole genome shotgun (WGS) entry which is preliminary data.</text>
</comment>
<dbReference type="EMBL" id="JAHQIW010004548">
    <property type="protein sequence ID" value="KAJ1362843.1"/>
    <property type="molecule type" value="Genomic_DNA"/>
</dbReference>
<organism evidence="1 2">
    <name type="scientific">Parelaphostrongylus tenuis</name>
    <name type="common">Meningeal worm</name>
    <dbReference type="NCBI Taxonomy" id="148309"/>
    <lineage>
        <taxon>Eukaryota</taxon>
        <taxon>Metazoa</taxon>
        <taxon>Ecdysozoa</taxon>
        <taxon>Nematoda</taxon>
        <taxon>Chromadorea</taxon>
        <taxon>Rhabditida</taxon>
        <taxon>Rhabditina</taxon>
        <taxon>Rhabditomorpha</taxon>
        <taxon>Strongyloidea</taxon>
        <taxon>Metastrongylidae</taxon>
        <taxon>Parelaphostrongylus</taxon>
    </lineage>
</organism>
<gene>
    <name evidence="1" type="ORF">KIN20_022538</name>
</gene>
<evidence type="ECO:0000313" key="2">
    <source>
        <dbReference type="Proteomes" id="UP001196413"/>
    </source>
</evidence>
<keyword evidence="2" id="KW-1185">Reference proteome</keyword>
<evidence type="ECO:0000313" key="1">
    <source>
        <dbReference type="EMBL" id="KAJ1362843.1"/>
    </source>
</evidence>